<name>A0ABV2RRZ5_BRAJP</name>
<protein>
    <submittedName>
        <fullName evidence="1">Uncharacterized protein</fullName>
    </submittedName>
</protein>
<dbReference type="Proteomes" id="UP001549291">
    <property type="component" value="Unassembled WGS sequence"/>
</dbReference>
<dbReference type="EMBL" id="JBEPTQ010000002">
    <property type="protein sequence ID" value="MET4719674.1"/>
    <property type="molecule type" value="Genomic_DNA"/>
</dbReference>
<sequence>MAQKKWPSLRYDLARAIAPATGVKRYYFLVYQNEAYSKLAESSGQSW</sequence>
<evidence type="ECO:0000313" key="2">
    <source>
        <dbReference type="Proteomes" id="UP001549291"/>
    </source>
</evidence>
<comment type="caution">
    <text evidence="1">The sequence shown here is derived from an EMBL/GenBank/DDBJ whole genome shotgun (WGS) entry which is preliminary data.</text>
</comment>
<evidence type="ECO:0000313" key="1">
    <source>
        <dbReference type="EMBL" id="MET4719674.1"/>
    </source>
</evidence>
<organism evidence="1 2">
    <name type="scientific">Bradyrhizobium japonicum</name>
    <dbReference type="NCBI Taxonomy" id="375"/>
    <lineage>
        <taxon>Bacteria</taxon>
        <taxon>Pseudomonadati</taxon>
        <taxon>Pseudomonadota</taxon>
        <taxon>Alphaproteobacteria</taxon>
        <taxon>Hyphomicrobiales</taxon>
        <taxon>Nitrobacteraceae</taxon>
        <taxon>Bradyrhizobium</taxon>
    </lineage>
</organism>
<gene>
    <name evidence="1" type="ORF">ABIF63_003780</name>
</gene>
<accession>A0ABV2RRZ5</accession>
<reference evidence="1 2" key="1">
    <citation type="submission" date="2024-06" db="EMBL/GenBank/DDBJ databases">
        <title>Genomic Encyclopedia of Type Strains, Phase V (KMG-V): Genome sequencing to study the core and pangenomes of soil and plant-associated prokaryotes.</title>
        <authorList>
            <person name="Whitman W."/>
        </authorList>
    </citation>
    <scope>NUCLEOTIDE SEQUENCE [LARGE SCALE GENOMIC DNA]</scope>
    <source>
        <strain evidence="1 2">USDA 160</strain>
    </source>
</reference>
<keyword evidence="2" id="KW-1185">Reference proteome</keyword>
<proteinExistence type="predicted"/>